<sequence length="96" mass="10797">MICAVYKSSKKADTYLFVTRRDDFSKVPETLMAIFGVPQFVMIVPLSKLSKLGQSDLPKVEAALTEQGFFLQLPPPPENLLKQHRAHLGLDVHTEK</sequence>
<dbReference type="PANTHER" id="PTHR38109:SF1">
    <property type="entry name" value="PROTEIN YCGL"/>
    <property type="match status" value="1"/>
</dbReference>
<feature type="domain" description="YcgL" evidence="2">
    <location>
        <begin position="1"/>
        <end position="85"/>
    </location>
</feature>
<dbReference type="PROSITE" id="PS51648">
    <property type="entry name" value="YCGL"/>
    <property type="match status" value="1"/>
</dbReference>
<dbReference type="SUPFAM" id="SSF160191">
    <property type="entry name" value="YcgL-like"/>
    <property type="match status" value="1"/>
</dbReference>
<reference evidence="4" key="1">
    <citation type="journal article" date="2019" name="Int. J. Syst. Evol. Microbiol.">
        <title>The Global Catalogue of Microorganisms (GCM) 10K type strain sequencing project: providing services to taxonomists for standard genome sequencing and annotation.</title>
        <authorList>
            <consortium name="The Broad Institute Genomics Platform"/>
            <consortium name="The Broad Institute Genome Sequencing Center for Infectious Disease"/>
            <person name="Wu L."/>
            <person name="Ma J."/>
        </authorList>
    </citation>
    <scope>NUCLEOTIDE SEQUENCE [LARGE SCALE GENOMIC DNA]</scope>
    <source>
        <strain evidence="4">JCM 18401</strain>
    </source>
</reference>
<evidence type="ECO:0000313" key="3">
    <source>
        <dbReference type="EMBL" id="GAA4899145.1"/>
    </source>
</evidence>
<dbReference type="InterPro" id="IPR027354">
    <property type="entry name" value="YcgL_dom"/>
</dbReference>
<dbReference type="PANTHER" id="PTHR38109">
    <property type="entry name" value="PROTEIN YCGL"/>
    <property type="match status" value="1"/>
</dbReference>
<dbReference type="EMBL" id="BAABJZ010000101">
    <property type="protein sequence ID" value="GAA4899145.1"/>
    <property type="molecule type" value="Genomic_DNA"/>
</dbReference>
<name>A0ABP9FE24_9GAMM</name>
<comment type="caution">
    <text evidence="3">The sequence shown here is derived from an EMBL/GenBank/DDBJ whole genome shotgun (WGS) entry which is preliminary data.</text>
</comment>
<protein>
    <recommendedName>
        <fullName evidence="1">YcgL domain-containing protein GCM10023333_35860</fullName>
    </recommendedName>
</protein>
<keyword evidence="4" id="KW-1185">Reference proteome</keyword>
<evidence type="ECO:0000313" key="4">
    <source>
        <dbReference type="Proteomes" id="UP001499988"/>
    </source>
</evidence>
<dbReference type="RefSeq" id="WP_345336848.1">
    <property type="nucleotide sequence ID" value="NZ_BAABJZ010000101.1"/>
</dbReference>
<dbReference type="Proteomes" id="UP001499988">
    <property type="component" value="Unassembled WGS sequence"/>
</dbReference>
<evidence type="ECO:0000259" key="2">
    <source>
        <dbReference type="PROSITE" id="PS51648"/>
    </source>
</evidence>
<dbReference type="HAMAP" id="MF_01866">
    <property type="entry name" value="UPF0745"/>
    <property type="match status" value="1"/>
</dbReference>
<dbReference type="Gene3D" id="3.10.510.20">
    <property type="entry name" value="YcgL domain"/>
    <property type="match status" value="1"/>
</dbReference>
<dbReference type="Pfam" id="PF05166">
    <property type="entry name" value="YcgL"/>
    <property type="match status" value="1"/>
</dbReference>
<evidence type="ECO:0000256" key="1">
    <source>
        <dbReference type="HAMAP-Rule" id="MF_01866"/>
    </source>
</evidence>
<accession>A0ABP9FE24</accession>
<organism evidence="3 4">
    <name type="scientific">Ferrimonas pelagia</name>
    <dbReference type="NCBI Taxonomy" id="1177826"/>
    <lineage>
        <taxon>Bacteria</taxon>
        <taxon>Pseudomonadati</taxon>
        <taxon>Pseudomonadota</taxon>
        <taxon>Gammaproteobacteria</taxon>
        <taxon>Alteromonadales</taxon>
        <taxon>Ferrimonadaceae</taxon>
        <taxon>Ferrimonas</taxon>
    </lineage>
</organism>
<gene>
    <name evidence="3" type="ORF">GCM10023333_35860</name>
</gene>
<proteinExistence type="inferred from homology"/>
<dbReference type="InterPro" id="IPR038068">
    <property type="entry name" value="YcgL-like_sf"/>
</dbReference>